<dbReference type="Proteomes" id="UP000053268">
    <property type="component" value="Unassembled WGS sequence"/>
</dbReference>
<name>A0A194PZU7_PAPXU</name>
<gene>
    <name evidence="2" type="ORF">RR46_10164</name>
</gene>
<feature type="compositionally biased region" description="Basic residues" evidence="1">
    <location>
        <begin position="67"/>
        <end position="76"/>
    </location>
</feature>
<evidence type="ECO:0000313" key="2">
    <source>
        <dbReference type="EMBL" id="KPI98846.1"/>
    </source>
</evidence>
<feature type="compositionally biased region" description="Low complexity" evidence="1">
    <location>
        <begin position="77"/>
        <end position="97"/>
    </location>
</feature>
<sequence length="109" mass="11874">MNERKRVQLEGGGERRPRARARTAPRAALTRLAERGARCGAADTSRAATLRARPRPPGRARPPPPAARRHWRRRVSRAAPAASRLTPAARAAAPIHASRIERSAARARA</sequence>
<feature type="compositionally biased region" description="Basic and acidic residues" evidence="1">
    <location>
        <begin position="1"/>
        <end position="16"/>
    </location>
</feature>
<evidence type="ECO:0000256" key="1">
    <source>
        <dbReference type="SAM" id="MobiDB-lite"/>
    </source>
</evidence>
<feature type="compositionally biased region" description="Basic and acidic residues" evidence="1">
    <location>
        <begin position="98"/>
        <end position="109"/>
    </location>
</feature>
<reference evidence="2 3" key="1">
    <citation type="journal article" date="2015" name="Nat. Commun.">
        <title>Outbred genome sequencing and CRISPR/Cas9 gene editing in butterflies.</title>
        <authorList>
            <person name="Li X."/>
            <person name="Fan D."/>
            <person name="Zhang W."/>
            <person name="Liu G."/>
            <person name="Zhang L."/>
            <person name="Zhao L."/>
            <person name="Fang X."/>
            <person name="Chen L."/>
            <person name="Dong Y."/>
            <person name="Chen Y."/>
            <person name="Ding Y."/>
            <person name="Zhao R."/>
            <person name="Feng M."/>
            <person name="Zhu Y."/>
            <person name="Feng Y."/>
            <person name="Jiang X."/>
            <person name="Zhu D."/>
            <person name="Xiang H."/>
            <person name="Feng X."/>
            <person name="Li S."/>
            <person name="Wang J."/>
            <person name="Zhang G."/>
            <person name="Kronforst M.R."/>
            <person name="Wang W."/>
        </authorList>
    </citation>
    <scope>NUCLEOTIDE SEQUENCE [LARGE SCALE GENOMIC DNA]</scope>
    <source>
        <strain evidence="2">Ya'a_city_454_Px</strain>
        <tissue evidence="2">Whole body</tissue>
    </source>
</reference>
<keyword evidence="3" id="KW-1185">Reference proteome</keyword>
<dbReference type="AlphaFoldDB" id="A0A194PZU7"/>
<evidence type="ECO:0000313" key="3">
    <source>
        <dbReference type="Proteomes" id="UP000053268"/>
    </source>
</evidence>
<feature type="region of interest" description="Disordered" evidence="1">
    <location>
        <begin position="1"/>
        <end position="109"/>
    </location>
</feature>
<dbReference type="EMBL" id="KQ459582">
    <property type="protein sequence ID" value="KPI98846.1"/>
    <property type="molecule type" value="Genomic_DNA"/>
</dbReference>
<protein>
    <submittedName>
        <fullName evidence="2">Uncharacterized protein</fullName>
    </submittedName>
</protein>
<accession>A0A194PZU7</accession>
<proteinExistence type="predicted"/>
<organism evidence="2 3">
    <name type="scientific">Papilio xuthus</name>
    <name type="common">Asian swallowtail butterfly</name>
    <dbReference type="NCBI Taxonomy" id="66420"/>
    <lineage>
        <taxon>Eukaryota</taxon>
        <taxon>Metazoa</taxon>
        <taxon>Ecdysozoa</taxon>
        <taxon>Arthropoda</taxon>
        <taxon>Hexapoda</taxon>
        <taxon>Insecta</taxon>
        <taxon>Pterygota</taxon>
        <taxon>Neoptera</taxon>
        <taxon>Endopterygota</taxon>
        <taxon>Lepidoptera</taxon>
        <taxon>Glossata</taxon>
        <taxon>Ditrysia</taxon>
        <taxon>Papilionoidea</taxon>
        <taxon>Papilionidae</taxon>
        <taxon>Papilioninae</taxon>
        <taxon>Papilio</taxon>
    </lineage>
</organism>